<feature type="compositionally biased region" description="Basic and acidic residues" evidence="1">
    <location>
        <begin position="151"/>
        <end position="161"/>
    </location>
</feature>
<reference evidence="2 3" key="1">
    <citation type="submission" date="2019-07" db="EMBL/GenBank/DDBJ databases">
        <title>Genomics analysis of Aphanomyces spp. identifies a new class of oomycete effector associated with host adaptation.</title>
        <authorList>
            <person name="Gaulin E."/>
        </authorList>
    </citation>
    <scope>NUCLEOTIDE SEQUENCE [LARGE SCALE GENOMIC DNA]</scope>
    <source>
        <strain evidence="2 3">ATCC 201684</strain>
    </source>
</reference>
<gene>
    <name evidence="2" type="ORF">Ae201684_016613</name>
</gene>
<dbReference type="PANTHER" id="PTHR45125:SF3">
    <property type="entry name" value="NO-APICAL-MERISTEM-ASSOCIATED CARBOXY-TERMINAL DOMAIN PROTEIN"/>
    <property type="match status" value="1"/>
</dbReference>
<evidence type="ECO:0000256" key="1">
    <source>
        <dbReference type="SAM" id="MobiDB-lite"/>
    </source>
</evidence>
<organism evidence="2 3">
    <name type="scientific">Aphanomyces euteiches</name>
    <dbReference type="NCBI Taxonomy" id="100861"/>
    <lineage>
        <taxon>Eukaryota</taxon>
        <taxon>Sar</taxon>
        <taxon>Stramenopiles</taxon>
        <taxon>Oomycota</taxon>
        <taxon>Saprolegniomycetes</taxon>
        <taxon>Saprolegniales</taxon>
        <taxon>Verrucalvaceae</taxon>
        <taxon>Aphanomyces</taxon>
    </lineage>
</organism>
<name>A0A6G0WBY4_9STRA</name>
<proteinExistence type="predicted"/>
<dbReference type="AlphaFoldDB" id="A0A6G0WBY4"/>
<protein>
    <recommendedName>
        <fullName evidence="4">No apical meristem-associated C-terminal domain-containing protein</fullName>
    </recommendedName>
</protein>
<evidence type="ECO:0000313" key="2">
    <source>
        <dbReference type="EMBL" id="KAF0724796.1"/>
    </source>
</evidence>
<dbReference type="PANTHER" id="PTHR45125">
    <property type="entry name" value="F21J9.4-RELATED"/>
    <property type="match status" value="1"/>
</dbReference>
<evidence type="ECO:0000313" key="3">
    <source>
        <dbReference type="Proteomes" id="UP000481153"/>
    </source>
</evidence>
<dbReference type="Proteomes" id="UP000481153">
    <property type="component" value="Unassembled WGS sequence"/>
</dbReference>
<accession>A0A6G0WBY4</accession>
<dbReference type="VEuPathDB" id="FungiDB:AeMF1_005112"/>
<keyword evidence="3" id="KW-1185">Reference proteome</keyword>
<evidence type="ECO:0008006" key="4">
    <source>
        <dbReference type="Google" id="ProtNLM"/>
    </source>
</evidence>
<comment type="caution">
    <text evidence="2">The sequence shown here is derived from an EMBL/GenBank/DDBJ whole genome shotgun (WGS) entry which is preliminary data.</text>
</comment>
<sequence length="235" mass="27506">MGRGVAYSEHEDRQLCRSWIAISEDPVVGTDQTSASFWKSIFNHWVDHLPWETAERTADALMNHFSDINKEVQRFAECHDFVIRSLPSGAKNESVLRDAIIEYTRRTNKKQFKYMHCWEESKKSPKWASKTISRKKRDLDKELDNGAPRNDGIRGEDEKSTRPKGKKSAKLENHSNNPLGCISASMETKNEQFGHYMLFKMLMKPIEDIPHENRRVFEMMKQKYIEKYSQTTDND</sequence>
<dbReference type="EMBL" id="VJMJ01000262">
    <property type="protein sequence ID" value="KAF0724796.1"/>
    <property type="molecule type" value="Genomic_DNA"/>
</dbReference>
<feature type="region of interest" description="Disordered" evidence="1">
    <location>
        <begin position="129"/>
        <end position="178"/>
    </location>
</feature>